<evidence type="ECO:0000256" key="2">
    <source>
        <dbReference type="PIRSR" id="PIRSR640198-2"/>
    </source>
</evidence>
<feature type="domain" description="Fido" evidence="3">
    <location>
        <begin position="142"/>
        <end position="290"/>
    </location>
</feature>
<reference evidence="4" key="1">
    <citation type="submission" date="2023-04" db="EMBL/GenBank/DDBJ databases">
        <title>Complete genome sequence of a phthalic acid esters degrading bacterial strain.</title>
        <authorList>
            <person name="Weng L."/>
            <person name="Jia Y."/>
            <person name="Ren L."/>
        </authorList>
    </citation>
    <scope>NUCLEOTIDE SEQUENCE</scope>
    <source>
        <strain evidence="4">RL-LY01</strain>
    </source>
</reference>
<proteinExistence type="predicted"/>
<feature type="binding site" evidence="2">
    <location>
        <position position="280"/>
    </location>
    <ligand>
        <name>ATP</name>
        <dbReference type="ChEBI" id="CHEBI:30616"/>
    </ligand>
</feature>
<protein>
    <submittedName>
        <fullName evidence="4">Fic family protein</fullName>
    </submittedName>
</protein>
<dbReference type="Proteomes" id="UP001213504">
    <property type="component" value="Chromosome"/>
</dbReference>
<dbReference type="InterPro" id="IPR040198">
    <property type="entry name" value="Fido_containing"/>
</dbReference>
<feature type="active site" evidence="1">
    <location>
        <position position="227"/>
    </location>
</feature>
<dbReference type="EMBL" id="CP121270">
    <property type="protein sequence ID" value="WFP25411.1"/>
    <property type="molecule type" value="Genomic_DNA"/>
</dbReference>
<name>A0AAX3T995_9ACTN</name>
<organism evidence="4 5">
    <name type="scientific">Gordonia hongkongensis</name>
    <dbReference type="NCBI Taxonomy" id="1701090"/>
    <lineage>
        <taxon>Bacteria</taxon>
        <taxon>Bacillati</taxon>
        <taxon>Actinomycetota</taxon>
        <taxon>Actinomycetes</taxon>
        <taxon>Mycobacteriales</taxon>
        <taxon>Gordoniaceae</taxon>
        <taxon>Gordonia</taxon>
    </lineage>
</organism>
<dbReference type="PROSITE" id="PS51459">
    <property type="entry name" value="FIDO"/>
    <property type="match status" value="1"/>
</dbReference>
<dbReference type="InterPro" id="IPR003812">
    <property type="entry name" value="Fido"/>
</dbReference>
<dbReference type="Pfam" id="PF02661">
    <property type="entry name" value="Fic"/>
    <property type="match status" value="1"/>
</dbReference>
<feature type="binding site" evidence="2">
    <location>
        <begin position="231"/>
        <end position="238"/>
    </location>
    <ligand>
        <name>ATP</name>
        <dbReference type="ChEBI" id="CHEBI:30616"/>
    </ligand>
</feature>
<evidence type="ECO:0000256" key="1">
    <source>
        <dbReference type="PIRSR" id="PIRSR640198-1"/>
    </source>
</evidence>
<dbReference type="GO" id="GO:0005524">
    <property type="term" value="F:ATP binding"/>
    <property type="evidence" value="ECO:0007669"/>
    <property type="project" value="UniProtKB-KW"/>
</dbReference>
<accession>A0AAX3T995</accession>
<dbReference type="PANTHER" id="PTHR13504">
    <property type="entry name" value="FIDO DOMAIN-CONTAINING PROTEIN DDB_G0283145"/>
    <property type="match status" value="1"/>
</dbReference>
<dbReference type="RefSeq" id="WP_065630523.1">
    <property type="nucleotide sequence ID" value="NZ_CP095552.1"/>
</dbReference>
<sequence>MSYRTLKSVFHQRDQVGADAEERVRRESPAALRWDLMIGEYPMFALLTPEIAVLIERIMSFEPKIQSEWKDLPGRARTHYLHRMVIDEIQATNEIEQVRSTRQEIGAAIRAVRARQPIENKRFAEMARLYLDIGNDEAESPHTLDDIRAVYDAVTAGEIRDEDAPDGRLFRQGPVSIESGTKIVHTGVVPESAIDAALTLMLSQARDDSVPQLIRAVAAHFIFEYTHPFYDGNGRTGRYLLALDLRQVIAPYASLALSATVADNKDRYYRAFADVENPLNRGDLTPFLIRMLEIIAEAQHRLLLDLSERRQKIEALRARLRDLVDDEQFPLSVGLDRESSPPISPDDFGAILYTLGQAYYFDVNRAVRSNTLADVLGRSSQFVRPRLQLLDDAGIIETVTRKPLRFRLTQRVAALLDLEGP</sequence>
<keyword evidence="2" id="KW-0547">Nucleotide-binding</keyword>
<dbReference type="Gene3D" id="1.10.3290.10">
    <property type="entry name" value="Fido-like domain"/>
    <property type="match status" value="1"/>
</dbReference>
<keyword evidence="2" id="KW-0067">ATP-binding</keyword>
<dbReference type="SUPFAM" id="SSF140931">
    <property type="entry name" value="Fic-like"/>
    <property type="match status" value="1"/>
</dbReference>
<gene>
    <name evidence="4" type="ORF">P9A14_02485</name>
</gene>
<evidence type="ECO:0000259" key="3">
    <source>
        <dbReference type="PROSITE" id="PS51459"/>
    </source>
</evidence>
<dbReference type="InterPro" id="IPR036597">
    <property type="entry name" value="Fido-like_dom_sf"/>
</dbReference>
<evidence type="ECO:0000313" key="4">
    <source>
        <dbReference type="EMBL" id="WFP25411.1"/>
    </source>
</evidence>
<dbReference type="PANTHER" id="PTHR13504:SF40">
    <property type="entry name" value="FIDO DOMAIN-CONTAINING PROTEIN"/>
    <property type="match status" value="1"/>
</dbReference>
<dbReference type="AlphaFoldDB" id="A0AAX3T995"/>
<evidence type="ECO:0000313" key="5">
    <source>
        <dbReference type="Proteomes" id="UP001213504"/>
    </source>
</evidence>
<feature type="binding site" evidence="2">
    <location>
        <begin position="268"/>
        <end position="269"/>
    </location>
    <ligand>
        <name>ATP</name>
        <dbReference type="ChEBI" id="CHEBI:30616"/>
    </ligand>
</feature>